<proteinExistence type="predicted"/>
<evidence type="ECO:0000256" key="1">
    <source>
        <dbReference type="SAM" id="MobiDB-lite"/>
    </source>
</evidence>
<evidence type="ECO:0000313" key="2">
    <source>
        <dbReference type="EMBL" id="KOB87399.1"/>
    </source>
</evidence>
<gene>
    <name evidence="2" type="ORF">PFDG_03616</name>
</gene>
<dbReference type="AlphaFoldDB" id="A0A0L7M3J6"/>
<feature type="compositionally biased region" description="Low complexity" evidence="1">
    <location>
        <begin position="45"/>
        <end position="55"/>
    </location>
</feature>
<accession>A0A0L7M3J6</accession>
<reference evidence="3" key="2">
    <citation type="submission" date="2006-09" db="EMBL/GenBank/DDBJ databases">
        <title>The genome sequence of Plasmodium falciparum Dd2.</title>
        <authorList>
            <consortium name="The Broad Institute Genome Sequencing Platform"/>
            <person name="Birren B."/>
            <person name="Lander E."/>
            <person name="Galagan J."/>
            <person name="Nusbaum C."/>
            <person name="Devon K."/>
            <person name="Henn M."/>
            <person name="Jaffe D."/>
            <person name="Butler J."/>
            <person name="Alvarez P."/>
            <person name="Gnerre S."/>
            <person name="Grabherr M."/>
            <person name="Kleber M."/>
            <person name="Mauceli E."/>
            <person name="Brockman W."/>
            <person name="MacCallum I.A."/>
            <person name="Rounsley S."/>
            <person name="Young S."/>
            <person name="LaButti K."/>
            <person name="Pushparaj V."/>
            <person name="DeCaprio D."/>
            <person name="Crawford M."/>
            <person name="Koehrsen M."/>
            <person name="Engels R."/>
            <person name="Montgomery P."/>
            <person name="Pearson M."/>
            <person name="Howarth C."/>
            <person name="Larson L."/>
            <person name="Luoma S."/>
            <person name="White J."/>
            <person name="Kodira C."/>
            <person name="Zeng Q."/>
            <person name="O'Leary S."/>
            <person name="Yandava C."/>
            <person name="Alvarado L."/>
            <person name="Wirth D."/>
            <person name="Volkman S."/>
            <person name="Hartl D."/>
        </authorList>
    </citation>
    <scope>NUCLEOTIDE SEQUENCE [LARGE SCALE GENOMIC DNA]</scope>
</reference>
<organism evidence="2 3">
    <name type="scientific">Plasmodium falciparum (isolate Dd2)</name>
    <dbReference type="NCBI Taxonomy" id="57267"/>
    <lineage>
        <taxon>Eukaryota</taxon>
        <taxon>Sar</taxon>
        <taxon>Alveolata</taxon>
        <taxon>Apicomplexa</taxon>
        <taxon>Aconoidasida</taxon>
        <taxon>Haemosporida</taxon>
        <taxon>Plasmodiidae</taxon>
        <taxon>Plasmodium</taxon>
        <taxon>Plasmodium (Laverania)</taxon>
    </lineage>
</organism>
<protein>
    <submittedName>
        <fullName evidence="2">Uncharacterized protein</fullName>
    </submittedName>
</protein>
<dbReference type="Proteomes" id="UP000054282">
    <property type="component" value="Unassembled WGS sequence"/>
</dbReference>
<feature type="region of interest" description="Disordered" evidence="1">
    <location>
        <begin position="39"/>
        <end position="59"/>
    </location>
</feature>
<evidence type="ECO:0000313" key="3">
    <source>
        <dbReference type="Proteomes" id="UP000054282"/>
    </source>
</evidence>
<reference evidence="3" key="1">
    <citation type="submission" date="2006-09" db="EMBL/GenBank/DDBJ databases">
        <title>Annotation of Plasmodium falciparum Dd2.</title>
        <authorList>
            <consortium name="The Broad Institute Genome Sequencing Platform"/>
            <person name="Volkman S.K."/>
            <person name="Neafsey D.E."/>
            <person name="Dash A.P."/>
            <person name="Chitnis C.E."/>
            <person name="Hartl D.L."/>
            <person name="Young S.K."/>
            <person name="Zeng Q."/>
            <person name="Koehrsen M."/>
            <person name="Alvarado L."/>
            <person name="Berlin A."/>
            <person name="Borenstein D."/>
            <person name="Chapman S.B."/>
            <person name="Chen Z."/>
            <person name="Engels R."/>
            <person name="Freedman E."/>
            <person name="Gellesch M."/>
            <person name="Goldberg J."/>
            <person name="Griggs A."/>
            <person name="Gujja S."/>
            <person name="Heilman E.R."/>
            <person name="Heiman D.I."/>
            <person name="Howarth C."/>
            <person name="Jen D."/>
            <person name="Larson L."/>
            <person name="Mehta T."/>
            <person name="Neiman D."/>
            <person name="Park D."/>
            <person name="Pearson M."/>
            <person name="Roberts A."/>
            <person name="Saif S."/>
            <person name="Shea T."/>
            <person name="Shenoy N."/>
            <person name="Sisk P."/>
            <person name="Stolte C."/>
            <person name="Sykes S."/>
            <person name="Walk T."/>
            <person name="White J."/>
            <person name="Yandava C."/>
            <person name="Haas B."/>
            <person name="Henn M.R."/>
            <person name="Nusbaum C."/>
            <person name="Birren B."/>
        </authorList>
    </citation>
    <scope>NUCLEOTIDE SEQUENCE [LARGE SCALE GENOMIC DNA]</scope>
</reference>
<sequence>MGNDTKKSTSKMLPMSQWDKLFFYEDYKTKDIKNEPFINMHKNKNGNNNNNNNKNKNIDNKENLHIDKYINMYNDFIRENLYYEFNYQKMIDVFKNICIHLDNTKTAIYINKKDNMLSCNNNKICRYRKKLLFIHNYYIGHILYIIDSMLSLNMHHNSSHSNKLQHHVLNLINNNETYITDNFDSKQTQSHIKYLKNVDILNITQAYNRQKINNKYFYYLLSKQYQNANSKDNKKSSVEVKLIG</sequence>
<dbReference type="EMBL" id="DS016538">
    <property type="protein sequence ID" value="KOB87399.1"/>
    <property type="molecule type" value="Genomic_DNA"/>
</dbReference>
<name>A0A0L7M3J6_PLAF4</name>
<dbReference type="OrthoDB" id="361350at2759"/>
<dbReference type="KEGG" id="pfd:PFDG_03616"/>